<evidence type="ECO:0000313" key="2">
    <source>
        <dbReference type="Proteomes" id="UP000192569"/>
    </source>
</evidence>
<proteinExistence type="predicted"/>
<dbReference type="OrthoDB" id="9813379at2"/>
<organism evidence="1 2">
    <name type="scientific">Thermanaeromonas toyohensis ToBE</name>
    <dbReference type="NCBI Taxonomy" id="698762"/>
    <lineage>
        <taxon>Bacteria</taxon>
        <taxon>Bacillati</taxon>
        <taxon>Bacillota</taxon>
        <taxon>Clostridia</taxon>
        <taxon>Neomoorellales</taxon>
        <taxon>Neomoorellaceae</taxon>
        <taxon>Thermanaeromonas</taxon>
    </lineage>
</organism>
<evidence type="ECO:0000313" key="1">
    <source>
        <dbReference type="EMBL" id="SMB94864.1"/>
    </source>
</evidence>
<dbReference type="InterPro" id="IPR038695">
    <property type="entry name" value="Saro_0823-like_sf"/>
</dbReference>
<protein>
    <recommendedName>
        <fullName evidence="3">DUF192 domain-containing protein</fullName>
    </recommendedName>
</protein>
<gene>
    <name evidence="1" type="ORF">SAMN00808754_1127</name>
</gene>
<dbReference type="EMBL" id="LT838272">
    <property type="protein sequence ID" value="SMB94864.1"/>
    <property type="molecule type" value="Genomic_DNA"/>
</dbReference>
<dbReference type="InterPro" id="IPR003795">
    <property type="entry name" value="DUF192"/>
</dbReference>
<dbReference type="Gene3D" id="2.60.120.1140">
    <property type="entry name" value="Protein of unknown function DUF192"/>
    <property type="match status" value="1"/>
</dbReference>
<keyword evidence="2" id="KW-1185">Reference proteome</keyword>
<evidence type="ECO:0008006" key="3">
    <source>
        <dbReference type="Google" id="ProtNLM"/>
    </source>
</evidence>
<dbReference type="RefSeq" id="WP_084664651.1">
    <property type="nucleotide sequence ID" value="NZ_LT838272.1"/>
</dbReference>
<sequence>MVLWNLTKQVVLAHQVRLACTFKERFKGWMGKQKLEDGEALLLYPCKGIHTWFLRFPLDILFLSKEGKVLLALKNFPPFRFSPWVLSSQAVVELPAGRILATNTSVGDKLVLYGREKSHDL</sequence>
<accession>A0A1W1VPN2</accession>
<reference evidence="1 2" key="1">
    <citation type="submission" date="2017-04" db="EMBL/GenBank/DDBJ databases">
        <authorList>
            <person name="Afonso C.L."/>
            <person name="Miller P.J."/>
            <person name="Scott M.A."/>
            <person name="Spackman E."/>
            <person name="Goraichik I."/>
            <person name="Dimitrov K.M."/>
            <person name="Suarez D.L."/>
            <person name="Swayne D.E."/>
        </authorList>
    </citation>
    <scope>NUCLEOTIDE SEQUENCE [LARGE SCALE GENOMIC DNA]</scope>
    <source>
        <strain evidence="1 2">ToBE</strain>
    </source>
</reference>
<name>A0A1W1VPN2_9FIRM</name>
<dbReference type="Pfam" id="PF02643">
    <property type="entry name" value="DUF192"/>
    <property type="match status" value="1"/>
</dbReference>
<dbReference type="Proteomes" id="UP000192569">
    <property type="component" value="Chromosome I"/>
</dbReference>
<dbReference type="STRING" id="698762.SAMN00808754_1127"/>
<dbReference type="AlphaFoldDB" id="A0A1W1VPN2"/>